<dbReference type="InterPro" id="IPR027414">
    <property type="entry name" value="GH95_N_dom"/>
</dbReference>
<dbReference type="PANTHER" id="PTHR31084">
    <property type="entry name" value="ALPHA-L-FUCOSIDASE 2"/>
    <property type="match status" value="1"/>
</dbReference>
<dbReference type="InterPro" id="IPR049053">
    <property type="entry name" value="AFCA-like_C"/>
</dbReference>
<feature type="domain" description="Glycosyl hydrolase family 95 catalytic" evidence="3">
    <location>
        <begin position="281"/>
        <end position="701"/>
    </location>
</feature>
<dbReference type="Pfam" id="PF14498">
    <property type="entry name" value="Glyco_hyd_65N_2"/>
    <property type="match status" value="1"/>
</dbReference>
<name>A0A916K807_9BACL</name>
<proteinExistence type="predicted"/>
<dbReference type="InterPro" id="IPR054363">
    <property type="entry name" value="GH95_cat"/>
</dbReference>
<dbReference type="Pfam" id="PF21307">
    <property type="entry name" value="Glyco_hydro_95_C"/>
    <property type="match status" value="1"/>
</dbReference>
<dbReference type="RefSeq" id="WP_218094263.1">
    <property type="nucleotide sequence ID" value="NZ_CAJVAS010000025.1"/>
</dbReference>
<dbReference type="InterPro" id="IPR016518">
    <property type="entry name" value="Alpha-L-fucosidase"/>
</dbReference>
<dbReference type="GO" id="GO:0004560">
    <property type="term" value="F:alpha-L-fucosidase activity"/>
    <property type="evidence" value="ECO:0007669"/>
    <property type="project" value="TreeGrafter"/>
</dbReference>
<dbReference type="AlphaFoldDB" id="A0A916K807"/>
<comment type="caution">
    <text evidence="4">The sequence shown here is derived from an EMBL/GenBank/DDBJ whole genome shotgun (WGS) entry which is preliminary data.</text>
</comment>
<dbReference type="PANTHER" id="PTHR31084:SF0">
    <property type="entry name" value="ALPHA-L-FUCOSIDASE 2"/>
    <property type="match status" value="1"/>
</dbReference>
<organism evidence="4 5">
    <name type="scientific">Paenibacillus solanacearum</name>
    <dbReference type="NCBI Taxonomy" id="2048548"/>
    <lineage>
        <taxon>Bacteria</taxon>
        <taxon>Bacillati</taxon>
        <taxon>Bacillota</taxon>
        <taxon>Bacilli</taxon>
        <taxon>Bacillales</taxon>
        <taxon>Paenibacillaceae</taxon>
        <taxon>Paenibacillus</taxon>
    </lineage>
</organism>
<gene>
    <name evidence="4" type="ORF">PAESOLCIP111_04552</name>
</gene>
<accession>A0A916K807</accession>
<sequence>MNLQQHVVTQSESLFSSARSHRFAMAKPAVRWQDALPSGNGTMGALVYGNIEEDTIVINHEALWYGGSTKQPPDLSVHLPELRALLDAGQYEEANRFFPDLMRAAGYQTHTSRFQPGFEFKVTLETEGAFRDYSRTLDMETGEITVAWTDNGVRKSKRTFVSRPDQMIVMSVRYDGAPIPQAAFALHIHQPAEAEKHGFAHESSAEPGYALASGKHAGADNGYCAVARIIARGAALSADNGLVMASGADEITVLVKVAAKDGSPAQQERLKRELDAVPYDYDTLLQRHIAEHRLLFLSAGIDLGADGESRDTANERLLLDAYTGSVPTALMERMYDYGRYLLMSSSRPGGLPANLQGVWNGDYLPAWSGAFFNNENIQMNYWQALAGNMAETAEPFYDFFDSLLPDMRRNAQSFYGSRGILSPLFASPESGLKKNLQPHVVYWTAGAGWLAQHYYDYWLFTGDIDFLKRRVLPFLRECAAFYEDFMVEGADGKWISYPSNSPENWAIGSFPGSGKLSVCINATMDCAVAKEVLTNLCEACEETGLYAEELPRWRAMLGKIPAYQINRDGALREWMHPDFEDNYHHRHQSHIYPLFPGFEITEETHPELFEACRIAVEKRLVIGLKQQTGWSLSHMAGIYARLGDGDRALECLEILSRSCLGDNLFTYHNDWRNQGISLKMGRAPFQIDANLGWTAAMQEMLLFSARGMIKLLPARPKRWVRGQFRQLRCRGGVTVSLEWDMERRSSVATLTSDRTQTVELQLPAAASSVAAEGAVVAPSASGPKYRRLTLTGGQTATLHIAHDE</sequence>
<evidence type="ECO:0000259" key="3">
    <source>
        <dbReference type="Pfam" id="PF22124"/>
    </source>
</evidence>
<dbReference type="PIRSF" id="PIRSF007663">
    <property type="entry name" value="UCP007663"/>
    <property type="match status" value="1"/>
</dbReference>
<feature type="domain" description="Alpha fucosidase A-like C-terminal" evidence="2">
    <location>
        <begin position="704"/>
        <end position="781"/>
    </location>
</feature>
<dbReference type="Proteomes" id="UP000693672">
    <property type="component" value="Unassembled WGS sequence"/>
</dbReference>
<feature type="domain" description="Glycosyl hydrolase family 95 N-terminal" evidence="1">
    <location>
        <begin position="25"/>
        <end position="259"/>
    </location>
</feature>
<evidence type="ECO:0008006" key="6">
    <source>
        <dbReference type="Google" id="ProtNLM"/>
    </source>
</evidence>
<evidence type="ECO:0000259" key="2">
    <source>
        <dbReference type="Pfam" id="PF21307"/>
    </source>
</evidence>
<keyword evidence="5" id="KW-1185">Reference proteome</keyword>
<evidence type="ECO:0000259" key="1">
    <source>
        <dbReference type="Pfam" id="PF14498"/>
    </source>
</evidence>
<reference evidence="4" key="1">
    <citation type="submission" date="2021-06" db="EMBL/GenBank/DDBJ databases">
        <authorList>
            <person name="Criscuolo A."/>
        </authorList>
    </citation>
    <scope>NUCLEOTIDE SEQUENCE</scope>
    <source>
        <strain evidence="4">CIP111600</strain>
    </source>
</reference>
<dbReference type="Pfam" id="PF22124">
    <property type="entry name" value="Glyco_hydro_95_cat"/>
    <property type="match status" value="1"/>
</dbReference>
<dbReference type="EMBL" id="CAJVAS010000025">
    <property type="protein sequence ID" value="CAG7643774.1"/>
    <property type="molecule type" value="Genomic_DNA"/>
</dbReference>
<protein>
    <recommendedName>
        <fullName evidence="6">Glycoside hydrolase family 95 protein</fullName>
    </recommendedName>
</protein>
<evidence type="ECO:0000313" key="5">
    <source>
        <dbReference type="Proteomes" id="UP000693672"/>
    </source>
</evidence>
<evidence type="ECO:0000313" key="4">
    <source>
        <dbReference type="EMBL" id="CAG7643774.1"/>
    </source>
</evidence>